<keyword evidence="2" id="KW-1185">Reference proteome</keyword>
<organism evidence="1 2">
    <name type="scientific">Actinomycetospora termitidis</name>
    <dbReference type="NCBI Taxonomy" id="3053470"/>
    <lineage>
        <taxon>Bacteria</taxon>
        <taxon>Bacillati</taxon>
        <taxon>Actinomycetota</taxon>
        <taxon>Actinomycetes</taxon>
        <taxon>Pseudonocardiales</taxon>
        <taxon>Pseudonocardiaceae</taxon>
        <taxon>Actinomycetospora</taxon>
    </lineage>
</organism>
<evidence type="ECO:0000313" key="2">
    <source>
        <dbReference type="Proteomes" id="UP001231924"/>
    </source>
</evidence>
<accession>A0ABT7M8L2</accession>
<dbReference type="InterPro" id="IPR008930">
    <property type="entry name" value="Terpenoid_cyclase/PrenylTrfase"/>
</dbReference>
<sequence length="269" mass="29915">MRLLTAIQDPPYVDRHALGERLLEFHYPEGGWGTRAIGRRPEATAVVIDALERIGATFDIDEALHELATMLSESDRQHTYVLVEALSTTARLRPTSDLARELAAHLLANRDARSLAWPEKRPAVPGAVPRPSTAHTARALTVLSYGLERGLDDPDGEYLGAIESGQRWLEENANLAPIRENVEPEGQRDLEIRHFTPALVAHALASVRSPSWDLLARALAEVWRSYNSSIERWQWPNGDVPVWLQLDALRAVTAAHARQTMVPIEGGEQ</sequence>
<dbReference type="Proteomes" id="UP001231924">
    <property type="component" value="Unassembled WGS sequence"/>
</dbReference>
<gene>
    <name evidence="1" type="ORF">QRT03_13635</name>
</gene>
<name>A0ABT7M8L2_9PSEU</name>
<proteinExistence type="predicted"/>
<protein>
    <submittedName>
        <fullName evidence="1">Uncharacterized protein</fullName>
    </submittedName>
</protein>
<dbReference type="EMBL" id="JASVWF010000003">
    <property type="protein sequence ID" value="MDL5157005.1"/>
    <property type="molecule type" value="Genomic_DNA"/>
</dbReference>
<evidence type="ECO:0000313" key="1">
    <source>
        <dbReference type="EMBL" id="MDL5157005.1"/>
    </source>
</evidence>
<dbReference type="SUPFAM" id="SSF48239">
    <property type="entry name" value="Terpenoid cyclases/Protein prenyltransferases"/>
    <property type="match status" value="1"/>
</dbReference>
<dbReference type="RefSeq" id="WP_286053413.1">
    <property type="nucleotide sequence ID" value="NZ_JASVWF010000003.1"/>
</dbReference>
<reference evidence="1 2" key="1">
    <citation type="submission" date="2023-06" db="EMBL/GenBank/DDBJ databases">
        <title>Actinomycetospora Odt1-22.</title>
        <authorList>
            <person name="Supong K."/>
        </authorList>
    </citation>
    <scope>NUCLEOTIDE SEQUENCE [LARGE SCALE GENOMIC DNA]</scope>
    <source>
        <strain evidence="1 2">Odt1-22</strain>
    </source>
</reference>
<comment type="caution">
    <text evidence="1">The sequence shown here is derived from an EMBL/GenBank/DDBJ whole genome shotgun (WGS) entry which is preliminary data.</text>
</comment>